<evidence type="ECO:0000256" key="7">
    <source>
        <dbReference type="ARBA" id="ARBA00022989"/>
    </source>
</evidence>
<evidence type="ECO:0000256" key="2">
    <source>
        <dbReference type="ARBA" id="ARBA00022448"/>
    </source>
</evidence>
<feature type="domain" description="ABC transmembrane type-1" evidence="11">
    <location>
        <begin position="894"/>
        <end position="1141"/>
    </location>
</feature>
<dbReference type="SUPFAM" id="SSF90123">
    <property type="entry name" value="ABC transporter transmembrane region"/>
    <property type="match status" value="2"/>
</dbReference>
<feature type="transmembrane region" description="Helical" evidence="9">
    <location>
        <begin position="29"/>
        <end position="49"/>
    </location>
</feature>
<dbReference type="Gene3D" id="3.40.50.300">
    <property type="entry name" value="P-loop containing nucleotide triphosphate hydrolases"/>
    <property type="match status" value="2"/>
</dbReference>
<dbReference type="CDD" id="cd18604">
    <property type="entry name" value="ABC_6TM_VMR1_D2_like"/>
    <property type="match status" value="1"/>
</dbReference>
<feature type="transmembrane region" description="Helical" evidence="9">
    <location>
        <begin position="292"/>
        <end position="311"/>
    </location>
</feature>
<dbReference type="PROSITE" id="PS00211">
    <property type="entry name" value="ABC_TRANSPORTER_1"/>
    <property type="match status" value="1"/>
</dbReference>
<evidence type="ECO:0000256" key="3">
    <source>
        <dbReference type="ARBA" id="ARBA00022692"/>
    </source>
</evidence>
<keyword evidence="13" id="KW-1185">Reference proteome</keyword>
<feature type="transmembrane region" description="Helical" evidence="9">
    <location>
        <begin position="188"/>
        <end position="209"/>
    </location>
</feature>
<keyword evidence="5" id="KW-0547">Nucleotide-binding</keyword>
<feature type="domain" description="ABC transporter" evidence="10">
    <location>
        <begin position="1212"/>
        <end position="1450"/>
    </location>
</feature>
<dbReference type="InterPro" id="IPR003439">
    <property type="entry name" value="ABC_transporter-like_ATP-bd"/>
</dbReference>
<keyword evidence="7 9" id="KW-1133">Transmembrane helix</keyword>
<comment type="subcellular location">
    <subcellularLocation>
        <location evidence="1">Membrane</location>
        <topology evidence="1">Multi-pass membrane protein</topology>
    </subcellularLocation>
</comment>
<dbReference type="GO" id="GO:0016020">
    <property type="term" value="C:membrane"/>
    <property type="evidence" value="ECO:0007669"/>
    <property type="project" value="UniProtKB-SubCell"/>
</dbReference>
<evidence type="ECO:0000256" key="5">
    <source>
        <dbReference type="ARBA" id="ARBA00022741"/>
    </source>
</evidence>
<evidence type="ECO:0000256" key="8">
    <source>
        <dbReference type="ARBA" id="ARBA00023136"/>
    </source>
</evidence>
<dbReference type="EMBL" id="JACAZE010000007">
    <property type="protein sequence ID" value="KAF7310581.1"/>
    <property type="molecule type" value="Genomic_DNA"/>
</dbReference>
<evidence type="ECO:0000259" key="10">
    <source>
        <dbReference type="PROSITE" id="PS50893"/>
    </source>
</evidence>
<feature type="domain" description="ABC transmembrane type-1" evidence="11">
    <location>
        <begin position="256"/>
        <end position="504"/>
    </location>
</feature>
<feature type="transmembrane region" description="Helical" evidence="9">
    <location>
        <begin position="934"/>
        <end position="955"/>
    </location>
</feature>
<keyword evidence="3 9" id="KW-0812">Transmembrane</keyword>
<dbReference type="Pfam" id="PF00005">
    <property type="entry name" value="ABC_tran"/>
    <property type="match status" value="2"/>
</dbReference>
<dbReference type="CDD" id="cd18596">
    <property type="entry name" value="ABC_6TM_VMR1_D1_like"/>
    <property type="match status" value="1"/>
</dbReference>
<feature type="transmembrane region" description="Helical" evidence="9">
    <location>
        <begin position="399"/>
        <end position="417"/>
    </location>
</feature>
<evidence type="ECO:0000313" key="12">
    <source>
        <dbReference type="EMBL" id="KAF7310581.1"/>
    </source>
</evidence>
<dbReference type="FunFam" id="1.20.1560.10:FF:000013">
    <property type="entry name" value="ABC transporter C family member 2"/>
    <property type="match status" value="1"/>
</dbReference>
<dbReference type="PROSITE" id="PS50893">
    <property type="entry name" value="ABC_TRANSPORTER_2"/>
    <property type="match status" value="2"/>
</dbReference>
<dbReference type="SUPFAM" id="SSF52540">
    <property type="entry name" value="P-loop containing nucleoside triphosphate hydrolases"/>
    <property type="match status" value="2"/>
</dbReference>
<keyword evidence="2" id="KW-0813">Transport</keyword>
<evidence type="ECO:0000256" key="1">
    <source>
        <dbReference type="ARBA" id="ARBA00004141"/>
    </source>
</evidence>
<evidence type="ECO:0000256" key="4">
    <source>
        <dbReference type="ARBA" id="ARBA00022737"/>
    </source>
</evidence>
<feature type="transmembrane region" description="Helical" evidence="9">
    <location>
        <begin position="148"/>
        <end position="167"/>
    </location>
</feature>
<feature type="transmembrane region" description="Helical" evidence="9">
    <location>
        <begin position="1120"/>
        <end position="1140"/>
    </location>
</feature>
<dbReference type="InterPro" id="IPR017871">
    <property type="entry name" value="ABC_transporter-like_CS"/>
</dbReference>
<dbReference type="InterPro" id="IPR003593">
    <property type="entry name" value="AAA+_ATPase"/>
</dbReference>
<feature type="transmembrane region" description="Helical" evidence="9">
    <location>
        <begin position="247"/>
        <end position="271"/>
    </location>
</feature>
<evidence type="ECO:0000256" key="6">
    <source>
        <dbReference type="ARBA" id="ARBA00022840"/>
    </source>
</evidence>
<evidence type="ECO:0000256" key="9">
    <source>
        <dbReference type="SAM" id="Phobius"/>
    </source>
</evidence>
<accession>A0A8H6T3X0</accession>
<keyword evidence="6" id="KW-0067">ATP-binding</keyword>
<dbReference type="SMART" id="SM00382">
    <property type="entry name" value="AAA"/>
    <property type="match status" value="2"/>
</dbReference>
<protein>
    <submittedName>
        <fullName evidence="12">Multidrug resistance-associated ABC transporter protein</fullName>
    </submittedName>
</protein>
<feature type="transmembrane region" description="Helical" evidence="9">
    <location>
        <begin position="889"/>
        <end position="914"/>
    </location>
</feature>
<feature type="transmembrane region" description="Helical" evidence="9">
    <location>
        <begin position="111"/>
        <end position="128"/>
    </location>
</feature>
<dbReference type="GO" id="GO:0140359">
    <property type="term" value="F:ABC-type transporter activity"/>
    <property type="evidence" value="ECO:0007669"/>
    <property type="project" value="InterPro"/>
</dbReference>
<feature type="domain" description="ABC transporter" evidence="10">
    <location>
        <begin position="598"/>
        <end position="839"/>
    </location>
</feature>
<feature type="transmembrane region" description="Helical" evidence="9">
    <location>
        <begin position="1036"/>
        <end position="1056"/>
    </location>
</feature>
<dbReference type="OrthoDB" id="6500128at2759"/>
<dbReference type="CDD" id="cd03244">
    <property type="entry name" value="ABCC_MRP_domain2"/>
    <property type="match status" value="1"/>
</dbReference>
<dbReference type="Pfam" id="PF00664">
    <property type="entry name" value="ABC_membrane"/>
    <property type="match status" value="2"/>
</dbReference>
<sequence>MLPPQLPLVAFPLSESTSRPLDSLLVPELVSAVSAVVLLVQLVWTSFFPKPCDRVPTHPRRVLIFKALRLFACLSLLLISVKQRSFSATFTYTAALAAASVLAHQRLEGNVVGHLDVVLAVALAVYLYRDIVPLTTYDGVPLDASEGYMLWTKLALLFVGGMFVPLCRPRVYTPVDPKNPIPNPEQTASWLSAIFCLFLDPLVLLGYRLRHLSLDQLPPLADDDQAGYLKARIFPYLSNKRHVVLGLLWAFAYDYLVVALCMAVMGVANFAAPLGINRLLNYLEHPDDEQTVKPWVWIIFMFIGPTLRSTALQWSNFVSGLISVRLEAVITELVFEHALRMRLKAEVDGQDSNKANLLGRITNLVTVDLANITGGVHFMILLVLIPVETTLSIIFLYELFGWSAFVGLAVMVALWPVPGFVAKRIKDVQEVLLANTDARVQAVSETMTVLRMVKLLGWDGQMSKRIAEKRNKELMGIWKIQMLNLVDSNIQYLIPLSVTASVFATHVRTCSPQRHSAKPHQTLLMKEDLSASKVFSSLVIFQTLRNQLGWTFRFINLSVTAKVSLDRLNTFLSTTELLDRFTDESKSTVVAPHEENAIGFCDATFAWTSEAVDGTVTPSRRAFRLRVDGELRFKTGVLNIIVGPTGSGKTSLLMALLGEMHFMPSGPSSWYNLPRANGVSYAAQESWVMNETIKENILFGSEYEEERYKKVIYQCALERDLELLDAGDATEVGEKGLTLSGGQKARVTLARAIYSKSEIILLDDILAALDVHTARWVVDKCLRGDLVKSRTVILVTHSAMVTPIASYVVSMNINGTIHSHRPIADALATDKVLAEELVQEPETIDDKKETVDGAPPSGKLIVNEEMEEGHVSLASLMLYLRGLGGRHPVLFLGLCVLGLSTSQLFFTSQAYWLGQWAEQYETHVPSEVNVAHYMGFYMLLIFGTMTTYIVAAIFYRGSVFRASTVINRQASSLVDSILGTTFRWLDRTPSSRVITRCTVDIQTVDTTIPSSFWGLVEMTIGMFVEFSIVIVYTPTFLLPGLLVGVLGGWCGQMYIITQLGVKREMSVAKAPVLGHFEASMAGLVSIRAYGAQSASIQTSMARIDRYSRVARTFKRLNQWVALRVDALGATFTAVLAYYLVYYQNAANSDIGFVLKLAVSSSSMILWWVRLLNDCEVLANSLERLRDYIEIEQEPKATAAGVPPAYWPASGSLEVQKLSASYSADGPKVLQDISFDVKPGERVGIVGRTGSGKSSLTLSLLRAIVTDGNVLYDGLPISSLNLDALRSSMTIIPQVPELLTGTLRKNLDIFEEHGDETLNSALRAAGLFALQSEMDEGRLTLDSEISGGSASNLSVGQRQILALARAIVRGSKLLILDEATSAIDHKTDAIIQSSLRTELPTDTTLLIVAHRLQTILDADKILVLDAGRMVEFDTVLNLFDKKGSVFRSMCDEAKISRADIASV</sequence>
<reference evidence="12" key="1">
    <citation type="submission" date="2020-05" db="EMBL/GenBank/DDBJ databases">
        <title>Mycena genomes resolve the evolution of fungal bioluminescence.</title>
        <authorList>
            <person name="Tsai I.J."/>
        </authorList>
    </citation>
    <scope>NUCLEOTIDE SEQUENCE</scope>
    <source>
        <strain evidence="12">110903Hualien_Pintung</strain>
    </source>
</reference>
<dbReference type="Proteomes" id="UP000613580">
    <property type="component" value="Unassembled WGS sequence"/>
</dbReference>
<dbReference type="Gene3D" id="1.20.1560.10">
    <property type="entry name" value="ABC transporter type 1, transmembrane domain"/>
    <property type="match status" value="2"/>
</dbReference>
<evidence type="ECO:0000259" key="11">
    <source>
        <dbReference type="PROSITE" id="PS50929"/>
    </source>
</evidence>
<dbReference type="FunFam" id="3.40.50.300:FF:000838">
    <property type="entry name" value="ABC multidrug transporter (Eurofung)"/>
    <property type="match status" value="1"/>
</dbReference>
<comment type="caution">
    <text evidence="12">The sequence shown here is derived from an EMBL/GenBank/DDBJ whole genome shotgun (WGS) entry which is preliminary data.</text>
</comment>
<dbReference type="InterPro" id="IPR036640">
    <property type="entry name" value="ABC1_TM_sf"/>
</dbReference>
<keyword evidence="4" id="KW-0677">Repeat</keyword>
<dbReference type="PANTHER" id="PTHR24223:SF356">
    <property type="entry name" value="ATP-BINDING CASSETTE TRANSPORTER ABC4"/>
    <property type="match status" value="1"/>
</dbReference>
<dbReference type="InterPro" id="IPR011527">
    <property type="entry name" value="ABC1_TM_dom"/>
</dbReference>
<keyword evidence="8 9" id="KW-0472">Membrane</keyword>
<dbReference type="GO" id="GO:0005524">
    <property type="term" value="F:ATP binding"/>
    <property type="evidence" value="ECO:0007669"/>
    <property type="project" value="UniProtKB-KW"/>
</dbReference>
<gene>
    <name evidence="12" type="ORF">HMN09_00600900</name>
</gene>
<organism evidence="12 13">
    <name type="scientific">Mycena chlorophos</name>
    <name type="common">Agaric fungus</name>
    <name type="synonym">Agaricus chlorophos</name>
    <dbReference type="NCBI Taxonomy" id="658473"/>
    <lineage>
        <taxon>Eukaryota</taxon>
        <taxon>Fungi</taxon>
        <taxon>Dikarya</taxon>
        <taxon>Basidiomycota</taxon>
        <taxon>Agaricomycotina</taxon>
        <taxon>Agaricomycetes</taxon>
        <taxon>Agaricomycetidae</taxon>
        <taxon>Agaricales</taxon>
        <taxon>Marasmiineae</taxon>
        <taxon>Mycenaceae</taxon>
        <taxon>Mycena</taxon>
    </lineage>
</organism>
<feature type="transmembrane region" description="Helical" evidence="9">
    <location>
        <begin position="61"/>
        <end position="79"/>
    </location>
</feature>
<feature type="transmembrane region" description="Helical" evidence="9">
    <location>
        <begin position="85"/>
        <end position="104"/>
    </location>
</feature>
<dbReference type="GO" id="GO:0016887">
    <property type="term" value="F:ATP hydrolysis activity"/>
    <property type="evidence" value="ECO:0007669"/>
    <property type="project" value="InterPro"/>
</dbReference>
<dbReference type="PROSITE" id="PS50929">
    <property type="entry name" value="ABC_TM1F"/>
    <property type="match status" value="2"/>
</dbReference>
<name>A0A8H6T3X0_MYCCL</name>
<dbReference type="PANTHER" id="PTHR24223">
    <property type="entry name" value="ATP-BINDING CASSETTE SUB-FAMILY C"/>
    <property type="match status" value="1"/>
</dbReference>
<evidence type="ECO:0000313" key="13">
    <source>
        <dbReference type="Proteomes" id="UP000613580"/>
    </source>
</evidence>
<dbReference type="CDD" id="cd03250">
    <property type="entry name" value="ABCC_MRP_domain1"/>
    <property type="match status" value="1"/>
</dbReference>
<proteinExistence type="predicted"/>
<dbReference type="InterPro" id="IPR050173">
    <property type="entry name" value="ABC_transporter_C-like"/>
</dbReference>
<dbReference type="InterPro" id="IPR027417">
    <property type="entry name" value="P-loop_NTPase"/>
</dbReference>
<feature type="transmembrane region" description="Helical" evidence="9">
    <location>
        <begin position="364"/>
        <end position="387"/>
    </location>
</feature>